<keyword evidence="1" id="KW-0175">Coiled coil</keyword>
<name>A0A438GQ86_VITVI</name>
<sequence>MVVNLRASFKERQCKHLFESIIVIPPLAKKPCIEILCLEPVLVIAQMPKHSITIAGTNHVLNRRPSFTEKASCPKLGGPSTSLTYLSDDSIECITSIPSYPQTPRAPNREEIAELLKQVPSFIESEALVNKIRDLFPTTRRVLVYLDNDPHISFVARLPLWQPRIRCLRYPAYVGLYSRRDGGTDKPCSSFIHGTLAIDCLTSSLLKVADKGAGLLKKSEEVRKAVEAKARRLKKEEEVMDAKCKMAEQETERLRIAPAILQMMRTQHSTADSCPLCVSADSCPTGAP</sequence>
<evidence type="ECO:0000313" key="2">
    <source>
        <dbReference type="EMBL" id="RVW74370.1"/>
    </source>
</evidence>
<evidence type="ECO:0000313" key="3">
    <source>
        <dbReference type="Proteomes" id="UP000288805"/>
    </source>
</evidence>
<protein>
    <submittedName>
        <fullName evidence="2">Uncharacterized protein</fullName>
    </submittedName>
</protein>
<evidence type="ECO:0000256" key="1">
    <source>
        <dbReference type="SAM" id="Coils"/>
    </source>
</evidence>
<dbReference type="Proteomes" id="UP000288805">
    <property type="component" value="Unassembled WGS sequence"/>
</dbReference>
<comment type="caution">
    <text evidence="2">The sequence shown here is derived from an EMBL/GenBank/DDBJ whole genome shotgun (WGS) entry which is preliminary data.</text>
</comment>
<reference evidence="2 3" key="1">
    <citation type="journal article" date="2018" name="PLoS Genet.">
        <title>Population sequencing reveals clonal diversity and ancestral inbreeding in the grapevine cultivar Chardonnay.</title>
        <authorList>
            <person name="Roach M.J."/>
            <person name="Johnson D.L."/>
            <person name="Bohlmann J."/>
            <person name="van Vuuren H.J."/>
            <person name="Jones S.J."/>
            <person name="Pretorius I.S."/>
            <person name="Schmidt S.A."/>
            <person name="Borneman A.R."/>
        </authorList>
    </citation>
    <scope>NUCLEOTIDE SEQUENCE [LARGE SCALE GENOMIC DNA]</scope>
    <source>
        <strain evidence="3">cv. Chardonnay</strain>
        <tissue evidence="2">Leaf</tissue>
    </source>
</reference>
<feature type="coiled-coil region" evidence="1">
    <location>
        <begin position="216"/>
        <end position="252"/>
    </location>
</feature>
<organism evidence="2 3">
    <name type="scientific">Vitis vinifera</name>
    <name type="common">Grape</name>
    <dbReference type="NCBI Taxonomy" id="29760"/>
    <lineage>
        <taxon>Eukaryota</taxon>
        <taxon>Viridiplantae</taxon>
        <taxon>Streptophyta</taxon>
        <taxon>Embryophyta</taxon>
        <taxon>Tracheophyta</taxon>
        <taxon>Spermatophyta</taxon>
        <taxon>Magnoliopsida</taxon>
        <taxon>eudicotyledons</taxon>
        <taxon>Gunneridae</taxon>
        <taxon>Pentapetalae</taxon>
        <taxon>rosids</taxon>
        <taxon>Vitales</taxon>
        <taxon>Vitaceae</taxon>
        <taxon>Viteae</taxon>
        <taxon>Vitis</taxon>
    </lineage>
</organism>
<proteinExistence type="predicted"/>
<accession>A0A438GQ86</accession>
<dbReference type="AlphaFoldDB" id="A0A438GQ86"/>
<gene>
    <name evidence="2" type="ORF">CK203_056832</name>
</gene>
<dbReference type="EMBL" id="QGNW01000371">
    <property type="protein sequence ID" value="RVW74370.1"/>
    <property type="molecule type" value="Genomic_DNA"/>
</dbReference>